<protein>
    <recommendedName>
        <fullName evidence="4">Rab-like protein 6</fullName>
    </recommendedName>
</protein>
<dbReference type="PROSITE" id="PS51419">
    <property type="entry name" value="RAB"/>
    <property type="match status" value="1"/>
</dbReference>
<dbReference type="GO" id="GO:0005634">
    <property type="term" value="C:nucleus"/>
    <property type="evidence" value="ECO:0007669"/>
    <property type="project" value="TreeGrafter"/>
</dbReference>
<accession>A0A813STP1</accession>
<gene>
    <name evidence="2" type="ORF">ZHD862_LOCUS2386</name>
</gene>
<evidence type="ECO:0008006" key="4">
    <source>
        <dbReference type="Google" id="ProtNLM"/>
    </source>
</evidence>
<dbReference type="Proteomes" id="UP000663864">
    <property type="component" value="Unassembled WGS sequence"/>
</dbReference>
<dbReference type="InterPro" id="IPR040385">
    <property type="entry name" value="RABL6"/>
</dbReference>
<feature type="compositionally biased region" description="Polar residues" evidence="1">
    <location>
        <begin position="569"/>
        <end position="587"/>
    </location>
</feature>
<evidence type="ECO:0000313" key="3">
    <source>
        <dbReference type="Proteomes" id="UP000663864"/>
    </source>
</evidence>
<evidence type="ECO:0000256" key="1">
    <source>
        <dbReference type="SAM" id="MobiDB-lite"/>
    </source>
</evidence>
<dbReference type="GO" id="GO:0005525">
    <property type="term" value="F:GTP binding"/>
    <property type="evidence" value="ECO:0007669"/>
    <property type="project" value="InterPro"/>
</dbReference>
<comment type="caution">
    <text evidence="2">The sequence shown here is derived from an EMBL/GenBank/DDBJ whole genome shotgun (WGS) entry which is preliminary data.</text>
</comment>
<sequence>MSFVQALKRLITTNDSSSTSGTAINDPNQSIPDNVTNINHTSTNSNGSNSAMLTSKSHENFKPLSQGLQKKYARGVQYNMKLVIRGECNTGKSVLWSRLQGCQFVEDYVPSDEIRVATINWSSRVCGDAIIKVEVWDVVDKSRKKRRPINPSLKLSNTINVPVAEVSLDAEFLDVYKSTAGVLFIYDITKPWTWDYIEREIVKVPAHIPVLIIGNQLDMCHHRKVPIDACLSFIENLDRGTMGSVVRYCESSMRNGFGLQYIYQFLNIPFLQLQRECLLQQLQVNARDMDASLEEIDTYSRSAENNYDLFIEMLNNKRRSKQEALAGDIVAKAKPLEEAKRIHDEALQAAALAEQQQQQQTKSSSINTIVQVIKKTTESPPSSIKPTPTTKQKPPIVAVQPIVQQAVPKSAIYNEVNDNIVDKQHHSSDDYTETQLSNPLVTSTVDDFIPDDNDYETFLVDDNTTSPQQQQQQQHLSIDTLPKSSTTKLSTTDDENESTVNPMVKGFCEQLDSDDEQHQQPIITNESTEYEPVSPTVEIITQPISPPVYHQISTFDLDYLDRLSSSKSQQSNNELHIFDSQSTHSDSTLIKSKKKKTTTTTTKPKKETNVSTTESAKTKKKKKSSPIKTNNSTTNELPTANTNDDDDLESFLADNPTTTSKSNHDYEHV</sequence>
<feature type="compositionally biased region" description="Low complexity" evidence="1">
    <location>
        <begin position="468"/>
        <end position="490"/>
    </location>
</feature>
<feature type="region of interest" description="Disordered" evidence="1">
    <location>
        <begin position="455"/>
        <end position="501"/>
    </location>
</feature>
<dbReference type="PRINTS" id="PR00449">
    <property type="entry name" value="RASTRNSFRMNG"/>
</dbReference>
<dbReference type="EMBL" id="CAJNOT010000046">
    <property type="protein sequence ID" value="CAF0800518.1"/>
    <property type="molecule type" value="Genomic_DNA"/>
</dbReference>
<reference evidence="2" key="1">
    <citation type="submission" date="2021-02" db="EMBL/GenBank/DDBJ databases">
        <authorList>
            <person name="Nowell W R."/>
        </authorList>
    </citation>
    <scope>NUCLEOTIDE SEQUENCE</scope>
</reference>
<name>A0A813STP1_9BILA</name>
<feature type="compositionally biased region" description="Low complexity" evidence="1">
    <location>
        <begin position="626"/>
        <end position="635"/>
    </location>
</feature>
<organism evidence="2 3">
    <name type="scientific">Rotaria sordida</name>
    <dbReference type="NCBI Taxonomy" id="392033"/>
    <lineage>
        <taxon>Eukaryota</taxon>
        <taxon>Metazoa</taxon>
        <taxon>Spiralia</taxon>
        <taxon>Gnathifera</taxon>
        <taxon>Rotifera</taxon>
        <taxon>Eurotatoria</taxon>
        <taxon>Bdelloidea</taxon>
        <taxon>Philodinida</taxon>
        <taxon>Philodinidae</taxon>
        <taxon>Rotaria</taxon>
    </lineage>
</organism>
<feature type="region of interest" description="Disordered" evidence="1">
    <location>
        <begin position="569"/>
        <end position="669"/>
    </location>
</feature>
<dbReference type="Gene3D" id="3.40.50.300">
    <property type="entry name" value="P-loop containing nucleotide triphosphate hydrolases"/>
    <property type="match status" value="1"/>
</dbReference>
<dbReference type="PANTHER" id="PTHR14932">
    <property type="entry name" value="RAS GTPASE-RELATED"/>
    <property type="match status" value="1"/>
</dbReference>
<dbReference type="InterPro" id="IPR027417">
    <property type="entry name" value="P-loop_NTPase"/>
</dbReference>
<dbReference type="AlphaFoldDB" id="A0A813STP1"/>
<proteinExistence type="predicted"/>
<evidence type="ECO:0000313" key="2">
    <source>
        <dbReference type="EMBL" id="CAF0800518.1"/>
    </source>
</evidence>
<dbReference type="PANTHER" id="PTHR14932:SF1">
    <property type="entry name" value="RAB-LIKE PROTEIN 6"/>
    <property type="match status" value="1"/>
</dbReference>
<dbReference type="SUPFAM" id="SSF52540">
    <property type="entry name" value="P-loop containing nucleoside triphosphate hydrolases"/>
    <property type="match status" value="1"/>
</dbReference>
<dbReference type="GO" id="GO:0005829">
    <property type="term" value="C:cytosol"/>
    <property type="evidence" value="ECO:0007669"/>
    <property type="project" value="TreeGrafter"/>
</dbReference>